<keyword evidence="2" id="KW-1185">Reference proteome</keyword>
<name>A0A3M7Q2R9_BRAPC</name>
<evidence type="ECO:0000313" key="2">
    <source>
        <dbReference type="Proteomes" id="UP000276133"/>
    </source>
</evidence>
<protein>
    <submittedName>
        <fullName evidence="1">Uncharacterized protein</fullName>
    </submittedName>
</protein>
<accession>A0A3M7Q2R9</accession>
<organism evidence="1 2">
    <name type="scientific">Brachionus plicatilis</name>
    <name type="common">Marine rotifer</name>
    <name type="synonym">Brachionus muelleri</name>
    <dbReference type="NCBI Taxonomy" id="10195"/>
    <lineage>
        <taxon>Eukaryota</taxon>
        <taxon>Metazoa</taxon>
        <taxon>Spiralia</taxon>
        <taxon>Gnathifera</taxon>
        <taxon>Rotifera</taxon>
        <taxon>Eurotatoria</taxon>
        <taxon>Monogononta</taxon>
        <taxon>Pseudotrocha</taxon>
        <taxon>Ploima</taxon>
        <taxon>Brachionidae</taxon>
        <taxon>Brachionus</taxon>
    </lineage>
</organism>
<comment type="caution">
    <text evidence="1">The sequence shown here is derived from an EMBL/GenBank/DDBJ whole genome shotgun (WGS) entry which is preliminary data.</text>
</comment>
<reference evidence="1 2" key="1">
    <citation type="journal article" date="2018" name="Sci. Rep.">
        <title>Genomic signatures of local adaptation to the degree of environmental predictability in rotifers.</title>
        <authorList>
            <person name="Franch-Gras L."/>
            <person name="Hahn C."/>
            <person name="Garcia-Roger E.M."/>
            <person name="Carmona M.J."/>
            <person name="Serra M."/>
            <person name="Gomez A."/>
        </authorList>
    </citation>
    <scope>NUCLEOTIDE SEQUENCE [LARGE SCALE GENOMIC DNA]</scope>
    <source>
        <strain evidence="1">HYR1</strain>
    </source>
</reference>
<evidence type="ECO:0000313" key="1">
    <source>
        <dbReference type="EMBL" id="RNA05746.1"/>
    </source>
</evidence>
<dbReference type="Proteomes" id="UP000276133">
    <property type="component" value="Unassembled WGS sequence"/>
</dbReference>
<dbReference type="AlphaFoldDB" id="A0A3M7Q2R9"/>
<gene>
    <name evidence="1" type="ORF">BpHYR1_025562</name>
</gene>
<proteinExistence type="predicted"/>
<sequence length="113" mass="13643">MKSFKIQKKVIKINCKKNKKNISFFSHFRIYILFKTENLNNNLTATFQLSLKIHSAEYLHYCFNHLRKLTFMKTFIKRLINRSRTLLVDLSSYLSINEFDQNKILCDKIILNY</sequence>
<dbReference type="EMBL" id="REGN01007618">
    <property type="protein sequence ID" value="RNA05746.1"/>
    <property type="molecule type" value="Genomic_DNA"/>
</dbReference>